<feature type="transmembrane region" description="Helical" evidence="6">
    <location>
        <begin position="6"/>
        <end position="22"/>
    </location>
</feature>
<dbReference type="AlphaFoldDB" id="A0A5J9VDE2"/>
<dbReference type="Gramene" id="TVU33996">
    <property type="protein sequence ID" value="TVU33996"/>
    <property type="gene ID" value="EJB05_15817"/>
</dbReference>
<reference evidence="7 8" key="1">
    <citation type="journal article" date="2019" name="Sci. Rep.">
        <title>A high-quality genome of Eragrostis curvula grass provides insights into Poaceae evolution and supports new strategies to enhance forage quality.</title>
        <authorList>
            <person name="Carballo J."/>
            <person name="Santos B.A.C.M."/>
            <person name="Zappacosta D."/>
            <person name="Garbus I."/>
            <person name="Selva J.P."/>
            <person name="Gallo C.A."/>
            <person name="Diaz A."/>
            <person name="Albertini E."/>
            <person name="Caccamo M."/>
            <person name="Echenique V."/>
        </authorList>
    </citation>
    <scope>NUCLEOTIDE SEQUENCE [LARGE SCALE GENOMIC DNA]</scope>
    <source>
        <strain evidence="8">cv. Victoria</strain>
        <tissue evidence="7">Leaf</tissue>
    </source>
</reference>
<feature type="non-terminal residue" evidence="7">
    <location>
        <position position="1"/>
    </location>
</feature>
<comment type="caution">
    <text evidence="7">The sequence shown here is derived from an EMBL/GenBank/DDBJ whole genome shotgun (WGS) entry which is preliminary data.</text>
</comment>
<dbReference type="Gene3D" id="1.10.630.10">
    <property type="entry name" value="Cytochrome P450"/>
    <property type="match status" value="2"/>
</dbReference>
<name>A0A5J9VDE2_9POAL</name>
<dbReference type="PANTHER" id="PTHR47955">
    <property type="entry name" value="CYTOCHROME P450 FAMILY 71 PROTEIN"/>
    <property type="match status" value="1"/>
</dbReference>
<evidence type="ECO:0000256" key="6">
    <source>
        <dbReference type="SAM" id="Phobius"/>
    </source>
</evidence>
<keyword evidence="6" id="KW-0812">Transmembrane</keyword>
<dbReference type="InterPro" id="IPR002403">
    <property type="entry name" value="Cyt_P450_E_grp-IV"/>
</dbReference>
<dbReference type="InterPro" id="IPR036396">
    <property type="entry name" value="Cyt_P450_sf"/>
</dbReference>
<evidence type="ECO:0000313" key="8">
    <source>
        <dbReference type="Proteomes" id="UP000324897"/>
    </source>
</evidence>
<protein>
    <recommendedName>
        <fullName evidence="9">Cytochrome P450</fullName>
    </recommendedName>
</protein>
<dbReference type="GO" id="GO:0020037">
    <property type="term" value="F:heme binding"/>
    <property type="evidence" value="ECO:0007669"/>
    <property type="project" value="InterPro"/>
</dbReference>
<proteinExistence type="inferred from homology"/>
<keyword evidence="6" id="KW-0472">Membrane</keyword>
<keyword evidence="5" id="KW-0408">Iron</keyword>
<dbReference type="GO" id="GO:0016705">
    <property type="term" value="F:oxidoreductase activity, acting on paired donors, with incorporation or reduction of molecular oxygen"/>
    <property type="evidence" value="ECO:0007669"/>
    <property type="project" value="InterPro"/>
</dbReference>
<keyword evidence="3" id="KW-0479">Metal-binding</keyword>
<evidence type="ECO:0000256" key="3">
    <source>
        <dbReference type="ARBA" id="ARBA00022723"/>
    </source>
</evidence>
<keyword evidence="4" id="KW-0560">Oxidoreductase</keyword>
<dbReference type="GO" id="GO:0005506">
    <property type="term" value="F:iron ion binding"/>
    <property type="evidence" value="ECO:0007669"/>
    <property type="project" value="InterPro"/>
</dbReference>
<dbReference type="PRINTS" id="PR00385">
    <property type="entry name" value="P450"/>
</dbReference>
<comment type="similarity">
    <text evidence="1">Belongs to the cytochrome P450 family.</text>
</comment>
<dbReference type="InterPro" id="IPR001128">
    <property type="entry name" value="Cyt_P450"/>
</dbReference>
<dbReference type="EMBL" id="RWGY01000009">
    <property type="protein sequence ID" value="TVU33996.1"/>
    <property type="molecule type" value="Genomic_DNA"/>
</dbReference>
<dbReference type="PRINTS" id="PR00465">
    <property type="entry name" value="EP450IV"/>
</dbReference>
<dbReference type="Pfam" id="PF00067">
    <property type="entry name" value="p450"/>
    <property type="match status" value="2"/>
</dbReference>
<dbReference type="Proteomes" id="UP000324897">
    <property type="component" value="Unassembled WGS sequence"/>
</dbReference>
<dbReference type="SUPFAM" id="SSF48264">
    <property type="entry name" value="Cytochrome P450"/>
    <property type="match status" value="1"/>
</dbReference>
<gene>
    <name evidence="7" type="ORF">EJB05_15817</name>
</gene>
<keyword evidence="6" id="KW-1133">Transmembrane helix</keyword>
<accession>A0A5J9VDE2</accession>
<organism evidence="7 8">
    <name type="scientific">Eragrostis curvula</name>
    <name type="common">weeping love grass</name>
    <dbReference type="NCBI Taxonomy" id="38414"/>
    <lineage>
        <taxon>Eukaryota</taxon>
        <taxon>Viridiplantae</taxon>
        <taxon>Streptophyta</taxon>
        <taxon>Embryophyta</taxon>
        <taxon>Tracheophyta</taxon>
        <taxon>Spermatophyta</taxon>
        <taxon>Magnoliopsida</taxon>
        <taxon>Liliopsida</taxon>
        <taxon>Poales</taxon>
        <taxon>Poaceae</taxon>
        <taxon>PACMAD clade</taxon>
        <taxon>Chloridoideae</taxon>
        <taxon>Eragrostideae</taxon>
        <taxon>Eragrostidinae</taxon>
        <taxon>Eragrostis</taxon>
    </lineage>
</organism>
<dbReference type="OrthoDB" id="1055148at2759"/>
<keyword evidence="8" id="KW-1185">Reference proteome</keyword>
<evidence type="ECO:0000256" key="1">
    <source>
        <dbReference type="ARBA" id="ARBA00010617"/>
    </source>
</evidence>
<evidence type="ECO:0000256" key="4">
    <source>
        <dbReference type="ARBA" id="ARBA00023002"/>
    </source>
</evidence>
<evidence type="ECO:0008006" key="9">
    <source>
        <dbReference type="Google" id="ProtNLM"/>
    </source>
</evidence>
<evidence type="ECO:0000256" key="5">
    <source>
        <dbReference type="ARBA" id="ARBA00023004"/>
    </source>
</evidence>
<dbReference type="GO" id="GO:0004497">
    <property type="term" value="F:monooxygenase activity"/>
    <property type="evidence" value="ECO:0007669"/>
    <property type="project" value="InterPro"/>
</dbReference>
<keyword evidence="2" id="KW-0349">Heme</keyword>
<dbReference type="PANTHER" id="PTHR47955:SF8">
    <property type="entry name" value="CYTOCHROME P450 71D11-LIKE"/>
    <property type="match status" value="1"/>
</dbReference>
<evidence type="ECO:0000313" key="7">
    <source>
        <dbReference type="EMBL" id="TVU33996.1"/>
    </source>
</evidence>
<evidence type="ECO:0000256" key="2">
    <source>
        <dbReference type="ARBA" id="ARBA00022617"/>
    </source>
</evidence>
<sequence>MEITTVSLVVFFVLVILFLKFYKSHSYTKQQPAPRLPPGPWQLPLIGSLHHFLLSRFRDLPHRAIHELSKTYGPVMLLRLSTVPTVVVSSAEVFMEMTKFHDVSFCGRRLSPTADIMTSGGQGIVFSPYNERWRELRKICMLFSFGMSGRMKWHASSCMVNDTVVRAAIGGRRCKHRDEFLHELEDRRVQLGRLDIFAAGSDTSAYTLQWTISELIKNPRLLLKAQSEVRDTFKGQHMLTEDNMMKLSYMHLVIKETLRLHPPAALLPRECRETCRIMGYDVPRGSAVAVNQWAIGRDSKYWDSPEEFRPERFENSGIDFRGTDFEFVPFGAGRTVGEFVQA</sequence>